<dbReference type="InterPro" id="IPR015590">
    <property type="entry name" value="Aldehyde_DH_dom"/>
</dbReference>
<evidence type="ECO:0000256" key="2">
    <source>
        <dbReference type="PROSITE-ProRule" id="PRU10007"/>
    </source>
</evidence>
<dbReference type="Pfam" id="PF00171">
    <property type="entry name" value="Aldedh"/>
    <property type="match status" value="1"/>
</dbReference>
<dbReference type="InterPro" id="IPR016161">
    <property type="entry name" value="Ald_DH/histidinol_DH"/>
</dbReference>
<comment type="caution">
    <text evidence="5">The sequence shown here is derived from an EMBL/GenBank/DDBJ whole genome shotgun (WGS) entry which is preliminary data.</text>
</comment>
<accession>A0ABP8JKS6</accession>
<dbReference type="PANTHER" id="PTHR11699">
    <property type="entry name" value="ALDEHYDE DEHYDROGENASE-RELATED"/>
    <property type="match status" value="1"/>
</dbReference>
<dbReference type="SUPFAM" id="SSF53720">
    <property type="entry name" value="ALDH-like"/>
    <property type="match status" value="1"/>
</dbReference>
<dbReference type="InterPro" id="IPR016163">
    <property type="entry name" value="Ald_DH_C"/>
</dbReference>
<dbReference type="Proteomes" id="UP001500635">
    <property type="component" value="Unassembled WGS sequence"/>
</dbReference>
<dbReference type="CDD" id="cd07101">
    <property type="entry name" value="ALDH_SSADH2_GabD2"/>
    <property type="match status" value="1"/>
</dbReference>
<dbReference type="InterPro" id="IPR029510">
    <property type="entry name" value="Ald_DH_CS_GLU"/>
</dbReference>
<keyword evidence="1 3" id="KW-0560">Oxidoreductase</keyword>
<sequence length="551" mass="58240">MPADPNPGACAPHGLWHRLIGALLSVHQQAGNLAHMPAPTQATFDRLRALAAIDTPESRTSRDVLEAFSGETLTTIPIGTEKDVEVAFTRARAAQVEWAKRPARERAQVLLKFADLVNARRSDLVDMIQAETGKARQYAQEETLDVAMTARWYGRNAPGLLAGKRVAGMLPVFTATRVRYQPKGVVGVISPWNYPLTLAVSDAVAALAGGNAVVIKPDSQTPYCALAAAELLYEAGLPKDLFAVVPGPGAVVGTAIVEACDYLMFTGSSATGATLAEQCGRRLIGFSAELGGKNPMVVTADAPIEHTADGAARACFSNSGQLCISIERIYVERPAVEAFTKAFAERIARLPLGAGYDFVNEMGSLASQAQIDTVAAHVDDAVAKGATVVAGGKARPDLGPYFYEPTVLTGVTDEMTCYANETFGPLVSVYAVESVDEAVERANDTEYGLNASVFAGSAKQAQAIAERINAGTVNINEGYAAAWGSTAAPMGGMGISGVGRRHGTEGLLKYMESQTIARQRVIGLGGVKFVPRNVFLTLVPEIVKNLKFIGR</sequence>
<dbReference type="EMBL" id="BAABFR010000028">
    <property type="protein sequence ID" value="GAA4392349.1"/>
    <property type="molecule type" value="Genomic_DNA"/>
</dbReference>
<name>A0ABP8JKS6_9ACTN</name>
<feature type="domain" description="Aldehyde dehydrogenase" evidence="4">
    <location>
        <begin position="58"/>
        <end position="516"/>
    </location>
</feature>
<evidence type="ECO:0000256" key="3">
    <source>
        <dbReference type="RuleBase" id="RU003345"/>
    </source>
</evidence>
<proteinExistence type="inferred from homology"/>
<evidence type="ECO:0000259" key="4">
    <source>
        <dbReference type="Pfam" id="PF00171"/>
    </source>
</evidence>
<evidence type="ECO:0000313" key="6">
    <source>
        <dbReference type="Proteomes" id="UP001500635"/>
    </source>
</evidence>
<reference evidence="6" key="1">
    <citation type="journal article" date="2019" name="Int. J. Syst. Evol. Microbiol.">
        <title>The Global Catalogue of Microorganisms (GCM) 10K type strain sequencing project: providing services to taxonomists for standard genome sequencing and annotation.</title>
        <authorList>
            <consortium name="The Broad Institute Genomics Platform"/>
            <consortium name="The Broad Institute Genome Sequencing Center for Infectious Disease"/>
            <person name="Wu L."/>
            <person name="Ma J."/>
        </authorList>
    </citation>
    <scope>NUCLEOTIDE SEQUENCE [LARGE SCALE GENOMIC DNA]</scope>
    <source>
        <strain evidence="6">JCM 17688</strain>
    </source>
</reference>
<dbReference type="PROSITE" id="PS00687">
    <property type="entry name" value="ALDEHYDE_DEHYDR_GLU"/>
    <property type="match status" value="1"/>
</dbReference>
<dbReference type="Gene3D" id="3.40.309.10">
    <property type="entry name" value="Aldehyde Dehydrogenase, Chain A, domain 2"/>
    <property type="match status" value="1"/>
</dbReference>
<protein>
    <submittedName>
        <fullName evidence="5">Succinic semialdehyde dehydrogenase</fullName>
    </submittedName>
</protein>
<evidence type="ECO:0000313" key="5">
    <source>
        <dbReference type="EMBL" id="GAA4392349.1"/>
    </source>
</evidence>
<organism evidence="5 6">
    <name type="scientific">Tsukamurella soli</name>
    <dbReference type="NCBI Taxonomy" id="644556"/>
    <lineage>
        <taxon>Bacteria</taxon>
        <taxon>Bacillati</taxon>
        <taxon>Actinomycetota</taxon>
        <taxon>Actinomycetes</taxon>
        <taxon>Mycobacteriales</taxon>
        <taxon>Tsukamurellaceae</taxon>
        <taxon>Tsukamurella</taxon>
    </lineage>
</organism>
<dbReference type="InterPro" id="IPR016162">
    <property type="entry name" value="Ald_DH_N"/>
</dbReference>
<keyword evidence="6" id="KW-1185">Reference proteome</keyword>
<dbReference type="Gene3D" id="3.40.605.10">
    <property type="entry name" value="Aldehyde Dehydrogenase, Chain A, domain 1"/>
    <property type="match status" value="1"/>
</dbReference>
<dbReference type="NCBIfam" id="NF006916">
    <property type="entry name" value="PRK09407.1"/>
    <property type="match status" value="1"/>
</dbReference>
<gene>
    <name evidence="5" type="ORF">GCM10023147_22110</name>
</gene>
<comment type="similarity">
    <text evidence="3">Belongs to the aldehyde dehydrogenase family.</text>
</comment>
<feature type="active site" evidence="2">
    <location>
        <position position="289"/>
    </location>
</feature>
<evidence type="ECO:0000256" key="1">
    <source>
        <dbReference type="ARBA" id="ARBA00023002"/>
    </source>
</evidence>